<dbReference type="InterPro" id="IPR021276">
    <property type="entry name" value="DUF2855"/>
</dbReference>
<organism evidence="1 2">
    <name type="scientific">Zhongshania borealis</name>
    <dbReference type="NCBI Taxonomy" id="889488"/>
    <lineage>
        <taxon>Bacteria</taxon>
        <taxon>Pseudomonadati</taxon>
        <taxon>Pseudomonadota</taxon>
        <taxon>Gammaproteobacteria</taxon>
        <taxon>Cellvibrionales</taxon>
        <taxon>Spongiibacteraceae</taxon>
        <taxon>Zhongshania</taxon>
    </lineage>
</organism>
<reference evidence="2" key="1">
    <citation type="journal article" date="2019" name="Int. J. Syst. Evol. Microbiol.">
        <title>The Global Catalogue of Microorganisms (GCM) 10K type strain sequencing project: providing services to taxonomists for standard genome sequencing and annotation.</title>
        <authorList>
            <consortium name="The Broad Institute Genomics Platform"/>
            <consortium name="The Broad Institute Genome Sequencing Center for Infectious Disease"/>
            <person name="Wu L."/>
            <person name="Ma J."/>
        </authorList>
    </citation>
    <scope>NUCLEOTIDE SEQUENCE [LARGE SCALE GENOMIC DNA]</scope>
    <source>
        <strain evidence="2">JCM 17304</strain>
    </source>
</reference>
<protein>
    <submittedName>
        <fullName evidence="1">DUF2855 family protein</fullName>
    </submittedName>
</protein>
<gene>
    <name evidence="1" type="ORF">GCM10022414_21560</name>
</gene>
<dbReference type="Pfam" id="PF11017">
    <property type="entry name" value="DUF2855"/>
    <property type="match status" value="1"/>
</dbReference>
<accession>A0ABP7WUQ3</accession>
<dbReference type="Proteomes" id="UP001500392">
    <property type="component" value="Unassembled WGS sequence"/>
</dbReference>
<proteinExistence type="predicted"/>
<evidence type="ECO:0000313" key="1">
    <source>
        <dbReference type="EMBL" id="GAA4096762.1"/>
    </source>
</evidence>
<dbReference type="EMBL" id="BAABDM010000003">
    <property type="protein sequence ID" value="GAA4096762.1"/>
    <property type="molecule type" value="Genomic_DNA"/>
</dbReference>
<sequence>MQQFQIAKDQFSKTRIVDCLSTPLDDGEVRVKVEAFSFTANNITYALVADMFGYWKFFPPISADGNIWGVLPVWGFACVTESRCSKVAVGERIFGYFPPATELVMAPAHINALRWVDNVVHRQALPAGYNQYRRIDAAVVNDPRSEDERMLLFPLHITSYCLFDRLQTAEYFSAEQIIIVSASSKTSIGLAYGVRGDVAAPELIGLTSARNQDLVTALGCYDGVLTYDAITAIDSSKATAIVDMSGNGELMAALHRHLGDNMRQTISVGFTHWEQGAKLPGFIEERSEMFFAPGYIQGRSKDIGVDEFERRSTDYMQDTVAKSRSWLKISNIEGLAGLREIFADVCNGKIAADAGLIVRL</sequence>
<dbReference type="RefSeq" id="WP_344935694.1">
    <property type="nucleotide sequence ID" value="NZ_BAABDM010000003.1"/>
</dbReference>
<evidence type="ECO:0000313" key="2">
    <source>
        <dbReference type="Proteomes" id="UP001500392"/>
    </source>
</evidence>
<name>A0ABP7WUQ3_9GAMM</name>
<comment type="caution">
    <text evidence="1">The sequence shown here is derived from an EMBL/GenBank/DDBJ whole genome shotgun (WGS) entry which is preliminary data.</text>
</comment>
<keyword evidence="2" id="KW-1185">Reference proteome</keyword>